<evidence type="ECO:0000256" key="3">
    <source>
        <dbReference type="ARBA" id="ARBA00022801"/>
    </source>
</evidence>
<feature type="signal peptide" evidence="7">
    <location>
        <begin position="1"/>
        <end position="23"/>
    </location>
</feature>
<proteinExistence type="inferred from homology"/>
<evidence type="ECO:0000256" key="5">
    <source>
        <dbReference type="PROSITE-ProRule" id="PRU01240"/>
    </source>
</evidence>
<gene>
    <name evidence="9" type="ORF">DKM44_01220</name>
</gene>
<keyword evidence="2 5" id="KW-0645">Protease</keyword>
<feature type="domain" description="Peptidase S8/S53" evidence="8">
    <location>
        <begin position="188"/>
        <end position="461"/>
    </location>
</feature>
<dbReference type="PANTHER" id="PTHR43806:SF11">
    <property type="entry name" value="CEREVISIN-RELATED"/>
    <property type="match status" value="1"/>
</dbReference>
<dbReference type="PANTHER" id="PTHR43806">
    <property type="entry name" value="PEPTIDASE S8"/>
    <property type="match status" value="1"/>
</dbReference>
<evidence type="ECO:0000259" key="8">
    <source>
        <dbReference type="Pfam" id="PF00082"/>
    </source>
</evidence>
<dbReference type="PROSITE" id="PS00136">
    <property type="entry name" value="SUBTILASE_ASP"/>
    <property type="match status" value="1"/>
</dbReference>
<keyword evidence="7" id="KW-0732">Signal</keyword>
<name>A0A2Z3JL81_9DEIO</name>
<evidence type="ECO:0000256" key="6">
    <source>
        <dbReference type="RuleBase" id="RU003355"/>
    </source>
</evidence>
<dbReference type="PROSITE" id="PS51257">
    <property type="entry name" value="PROKAR_LIPOPROTEIN"/>
    <property type="match status" value="1"/>
</dbReference>
<feature type="active site" description="Charge relay system" evidence="5">
    <location>
        <position position="194"/>
    </location>
</feature>
<dbReference type="AlphaFoldDB" id="A0A2Z3JL81"/>
<dbReference type="InterPro" id="IPR050131">
    <property type="entry name" value="Peptidase_S8_subtilisin-like"/>
</dbReference>
<feature type="chain" id="PRO_5016365841" evidence="7">
    <location>
        <begin position="24"/>
        <end position="569"/>
    </location>
</feature>
<dbReference type="Gene3D" id="3.40.50.200">
    <property type="entry name" value="Peptidase S8/S53 domain"/>
    <property type="match status" value="1"/>
</dbReference>
<feature type="active site" description="Charge relay system" evidence="5">
    <location>
        <position position="425"/>
    </location>
</feature>
<dbReference type="Pfam" id="PF00082">
    <property type="entry name" value="Peptidase_S8"/>
    <property type="match status" value="1"/>
</dbReference>
<reference evidence="9 10" key="1">
    <citation type="submission" date="2018-05" db="EMBL/GenBank/DDBJ databases">
        <title>Complete Genome Sequence of Deinococcus sp. strain 17bor-2.</title>
        <authorList>
            <person name="Srinivasan S."/>
        </authorList>
    </citation>
    <scope>NUCLEOTIDE SEQUENCE [LARGE SCALE GENOMIC DNA]</scope>
    <source>
        <strain evidence="9 10">17bor-2</strain>
    </source>
</reference>
<evidence type="ECO:0000256" key="7">
    <source>
        <dbReference type="SAM" id="SignalP"/>
    </source>
</evidence>
<dbReference type="OrthoDB" id="5240330at2"/>
<dbReference type="GO" id="GO:0004252">
    <property type="term" value="F:serine-type endopeptidase activity"/>
    <property type="evidence" value="ECO:0007669"/>
    <property type="project" value="UniProtKB-UniRule"/>
</dbReference>
<dbReference type="RefSeq" id="WP_109824743.1">
    <property type="nucleotide sequence ID" value="NZ_CP029494.1"/>
</dbReference>
<sequence length="569" mass="56616">MKRPPVRLPRHLALLLTGGLLSACSITPAPPSGEFPGGGTSYTVSGEVLAPGVKDIPAAQTGNWSAPHVAGQVLVRSGGLSAQQLAPAARSALAGIRTQTLSSAGLTLAYTPAGQSDAAFAAKLARSGLSAQPNYFYRALAVPNDPGVPGNAGVKVGAATYDQDYLTRINAQGGWNALSALGKTPVGAVTAILDSGVDLNHPDLAGRLLPGRDFCPALLTDDQGNTDCVGEDNDPSDLTTTSVAGHGTASAGLLGAATNNGLGLAGLTWSGRTILPIKVIGVGGSVAGATTASLTAGVNYAVAQGARVINLSLGLTGPNTDPALAVAIGSAAAADVVLVAAAGNTPGDGLYYPASDPHVLAVGALGRSDALACYSARPQPGQKALDLVAPGGNAGTGTSTCNQFGPDDLLVLGPNGGYRLDAGTSFAAPQVSGAAALIRALRPDLTASQVGQVLTGSARTVPGGKLLDVGAAIAAAEVTDPPVTPPEPHPTPEVRYTLQVEALQGGTVVGQYRTSGVRLTTPQRLPYTIADLPAGRYVLSATLTVGSRTSSGQVNVTLGGDTTLDIPTE</sequence>
<accession>A0A2Z3JL81</accession>
<keyword evidence="10" id="KW-1185">Reference proteome</keyword>
<dbReference type="InterPro" id="IPR023828">
    <property type="entry name" value="Peptidase_S8_Ser-AS"/>
</dbReference>
<dbReference type="PROSITE" id="PS51892">
    <property type="entry name" value="SUBTILASE"/>
    <property type="match status" value="1"/>
</dbReference>
<dbReference type="InterPro" id="IPR000209">
    <property type="entry name" value="Peptidase_S8/S53_dom"/>
</dbReference>
<keyword evidence="4 5" id="KW-0720">Serine protease</keyword>
<keyword evidence="3 5" id="KW-0378">Hydrolase</keyword>
<organism evidence="9 10">
    <name type="scientific">Deinococcus irradiatisoli</name>
    <dbReference type="NCBI Taxonomy" id="2202254"/>
    <lineage>
        <taxon>Bacteria</taxon>
        <taxon>Thermotogati</taxon>
        <taxon>Deinococcota</taxon>
        <taxon>Deinococci</taxon>
        <taxon>Deinococcales</taxon>
        <taxon>Deinococcaceae</taxon>
        <taxon>Deinococcus</taxon>
    </lineage>
</organism>
<feature type="active site" description="Charge relay system" evidence="5">
    <location>
        <position position="246"/>
    </location>
</feature>
<dbReference type="SUPFAM" id="SSF52743">
    <property type="entry name" value="Subtilisin-like"/>
    <property type="match status" value="1"/>
</dbReference>
<evidence type="ECO:0000256" key="2">
    <source>
        <dbReference type="ARBA" id="ARBA00022670"/>
    </source>
</evidence>
<evidence type="ECO:0000256" key="1">
    <source>
        <dbReference type="ARBA" id="ARBA00011073"/>
    </source>
</evidence>
<dbReference type="EMBL" id="CP029494">
    <property type="protein sequence ID" value="AWN22024.1"/>
    <property type="molecule type" value="Genomic_DNA"/>
</dbReference>
<dbReference type="PROSITE" id="PS00138">
    <property type="entry name" value="SUBTILASE_SER"/>
    <property type="match status" value="1"/>
</dbReference>
<dbReference type="Proteomes" id="UP000245368">
    <property type="component" value="Chromosome"/>
</dbReference>
<dbReference type="InterPro" id="IPR023827">
    <property type="entry name" value="Peptidase_S8_Asp-AS"/>
</dbReference>
<protein>
    <submittedName>
        <fullName evidence="9">Serine protease</fullName>
    </submittedName>
</protein>
<dbReference type="InterPro" id="IPR036852">
    <property type="entry name" value="Peptidase_S8/S53_dom_sf"/>
</dbReference>
<dbReference type="InterPro" id="IPR015500">
    <property type="entry name" value="Peptidase_S8_subtilisin-rel"/>
</dbReference>
<dbReference type="KEGG" id="dez:DKM44_01220"/>
<evidence type="ECO:0000313" key="9">
    <source>
        <dbReference type="EMBL" id="AWN22024.1"/>
    </source>
</evidence>
<dbReference type="PRINTS" id="PR00723">
    <property type="entry name" value="SUBTILISIN"/>
</dbReference>
<comment type="similarity">
    <text evidence="1 5 6">Belongs to the peptidase S8 family.</text>
</comment>
<evidence type="ECO:0000313" key="10">
    <source>
        <dbReference type="Proteomes" id="UP000245368"/>
    </source>
</evidence>
<dbReference type="GO" id="GO:0006508">
    <property type="term" value="P:proteolysis"/>
    <property type="evidence" value="ECO:0007669"/>
    <property type="project" value="UniProtKB-KW"/>
</dbReference>
<evidence type="ECO:0000256" key="4">
    <source>
        <dbReference type="ARBA" id="ARBA00022825"/>
    </source>
</evidence>